<keyword evidence="2 4" id="KW-0274">FAD</keyword>
<evidence type="ECO:0000256" key="2">
    <source>
        <dbReference type="ARBA" id="ARBA00022827"/>
    </source>
</evidence>
<sequence>MKMLRTGANYLRSLRDGRKIYLGGHLVDDVTTHPAFRNSAQSFARLFDLKCNPDHFDRLSFSEDGQRHSFYFKQPRSRQDLEFRTAGHKAWADASYGLFGRSPDHVGSFITGMTCRPEVFDVPNHGFKQYLLDYYTYIRDNDLYVSYATHPPQGARNYSSDAGSSFFKSPALHVSATDDEGITLHGMKTLATGGAFCDEIWIGNLTPLAPDRIKEAVTCAVPANAPGLSLWSRRSMEQAAPNTFDYPLSSRFDESDCMLVCDNVKVPWSRVFTIGNVDLSRAIYMETGGHYFGNHQSNVRFWAKLQLIVGLANKIAKSAGVRGIPAVQETLGKLAAMEATIAGLIAGQVADHQPVGDGYVVVNQRYMYAALSWCQDNYGLICATVRELMGGAIFQMPADISIVGNDQMNALFETYWSTEHESALDRMKLYKLAWDLLASEFGARHVQYENFYAGPPFLVRAHSMRLAPWASLDQTVDKLMASYDLPANSASFHHTQQIEAAIPAE</sequence>
<dbReference type="SUPFAM" id="SSF56645">
    <property type="entry name" value="Acyl-CoA dehydrogenase NM domain-like"/>
    <property type="match status" value="1"/>
</dbReference>
<reference evidence="7 8" key="1">
    <citation type="submission" date="2017-03" db="EMBL/GenBank/DDBJ databases">
        <title>Whole genome sequences of fourteen strains of Bradyrhizobium canariense and one strain of Bradyrhizobium japonicum isolated from Lupinus (Papilionoideae: Genisteae) species in Algeria.</title>
        <authorList>
            <person name="Crovadore J."/>
            <person name="Chekireb D."/>
            <person name="Brachmann A."/>
            <person name="Chablais R."/>
            <person name="Cochard B."/>
            <person name="Lefort F."/>
        </authorList>
    </citation>
    <scope>NUCLEOTIDE SEQUENCE [LARGE SCALE GENOMIC DNA]</scope>
    <source>
        <strain evidence="7 8">UBMA197</strain>
    </source>
</reference>
<comment type="caution">
    <text evidence="7">The sequence shown here is derived from an EMBL/GenBank/DDBJ whole genome shotgun (WGS) entry which is preliminary data.</text>
</comment>
<gene>
    <name evidence="7" type="ORF">BSZ19_43350</name>
</gene>
<dbReference type="Pfam" id="PF11794">
    <property type="entry name" value="HpaB_N"/>
    <property type="match status" value="1"/>
</dbReference>
<dbReference type="SUPFAM" id="SSF47203">
    <property type="entry name" value="Acyl-CoA dehydrogenase C-terminal domain-like"/>
    <property type="match status" value="1"/>
</dbReference>
<dbReference type="PANTHER" id="PTHR36117:SF3">
    <property type="entry name" value="4-HYDROXYPHENYLACETATE 3-MONOOXYGENASE-RELATED"/>
    <property type="match status" value="1"/>
</dbReference>
<dbReference type="Gene3D" id="2.40.110.10">
    <property type="entry name" value="Butyryl-CoA Dehydrogenase, subunit A, domain 2"/>
    <property type="match status" value="1"/>
</dbReference>
<dbReference type="GO" id="GO:0016627">
    <property type="term" value="F:oxidoreductase activity, acting on the CH-CH group of donors"/>
    <property type="evidence" value="ECO:0007669"/>
    <property type="project" value="InterPro"/>
</dbReference>
<dbReference type="InterPro" id="IPR024719">
    <property type="entry name" value="HpaB/PvcC/4-BUDH_C"/>
</dbReference>
<evidence type="ECO:0000259" key="5">
    <source>
        <dbReference type="Pfam" id="PF03241"/>
    </source>
</evidence>
<evidence type="ECO:0008006" key="9">
    <source>
        <dbReference type="Google" id="ProtNLM"/>
    </source>
</evidence>
<dbReference type="Gene3D" id="1.20.140.10">
    <property type="entry name" value="Butyryl-CoA Dehydrogenase, subunit A, domain 3"/>
    <property type="match status" value="1"/>
</dbReference>
<dbReference type="InterPro" id="IPR004925">
    <property type="entry name" value="HpaB/PvcC/4-BUDH"/>
</dbReference>
<proteinExistence type="predicted"/>
<evidence type="ECO:0000313" key="7">
    <source>
        <dbReference type="EMBL" id="OSJ24090.1"/>
    </source>
</evidence>
<dbReference type="EMBL" id="NAFL01000283">
    <property type="protein sequence ID" value="OSJ24090.1"/>
    <property type="molecule type" value="Genomic_DNA"/>
</dbReference>
<accession>A0A1Y2JAL4</accession>
<organism evidence="7 8">
    <name type="scientific">Bradyrhizobium japonicum</name>
    <dbReference type="NCBI Taxonomy" id="375"/>
    <lineage>
        <taxon>Bacteria</taxon>
        <taxon>Pseudomonadati</taxon>
        <taxon>Pseudomonadota</taxon>
        <taxon>Alphaproteobacteria</taxon>
        <taxon>Hyphomicrobiales</taxon>
        <taxon>Nitrobacteraceae</taxon>
        <taxon>Bradyrhizobium</taxon>
    </lineage>
</organism>
<keyword evidence="3" id="KW-0560">Oxidoreductase</keyword>
<keyword evidence="1" id="KW-0285">Flavoprotein</keyword>
<dbReference type="InterPro" id="IPR036250">
    <property type="entry name" value="AcylCo_DH-like_C"/>
</dbReference>
<dbReference type="InterPro" id="IPR046373">
    <property type="entry name" value="Acyl-CoA_Oxase/DH_mid-dom_sf"/>
</dbReference>
<dbReference type="AlphaFoldDB" id="A0A1Y2JAL4"/>
<dbReference type="Gene3D" id="1.10.3140.10">
    <property type="entry name" value="4-hydroxybutyryl-coa dehydratase, domain 1"/>
    <property type="match status" value="1"/>
</dbReference>
<evidence type="ECO:0000259" key="6">
    <source>
        <dbReference type="Pfam" id="PF11794"/>
    </source>
</evidence>
<dbReference type="InterPro" id="IPR024674">
    <property type="entry name" value="HpaB/PvcC/4-BUDH_N"/>
</dbReference>
<evidence type="ECO:0000256" key="4">
    <source>
        <dbReference type="PIRSR" id="PIRSR000331-2"/>
    </source>
</evidence>
<name>A0A1Y2JAL4_BRAJP</name>
<dbReference type="PANTHER" id="PTHR36117">
    <property type="entry name" value="4-HYDROXYPHENYLACETATE 3-MONOOXYGENASE-RELATED"/>
    <property type="match status" value="1"/>
</dbReference>
<dbReference type="Pfam" id="PF03241">
    <property type="entry name" value="HpaB"/>
    <property type="match status" value="1"/>
</dbReference>
<evidence type="ECO:0000256" key="1">
    <source>
        <dbReference type="ARBA" id="ARBA00022630"/>
    </source>
</evidence>
<dbReference type="InterPro" id="IPR009100">
    <property type="entry name" value="AcylCoA_DH/oxidase_NM_dom_sf"/>
</dbReference>
<dbReference type="PIRSF" id="PIRSF000331">
    <property type="entry name" value="HpaA_HpaB"/>
    <property type="match status" value="1"/>
</dbReference>
<evidence type="ECO:0000256" key="3">
    <source>
        <dbReference type="ARBA" id="ARBA00023002"/>
    </source>
</evidence>
<feature type="binding site" evidence="4">
    <location>
        <position position="192"/>
    </location>
    <ligand>
        <name>FAD</name>
        <dbReference type="ChEBI" id="CHEBI:57692"/>
    </ligand>
</feature>
<feature type="domain" description="HpaB/PvcC/4-BUDH C-terminal" evidence="5">
    <location>
        <begin position="281"/>
        <end position="480"/>
    </location>
</feature>
<dbReference type="Proteomes" id="UP000193335">
    <property type="component" value="Unassembled WGS sequence"/>
</dbReference>
<feature type="binding site" evidence="4">
    <location>
        <begin position="153"/>
        <end position="156"/>
    </location>
    <ligand>
        <name>FAD</name>
        <dbReference type="ChEBI" id="CHEBI:57692"/>
    </ligand>
</feature>
<evidence type="ECO:0000313" key="8">
    <source>
        <dbReference type="Proteomes" id="UP000193335"/>
    </source>
</evidence>
<protein>
    <recommendedName>
        <fullName evidence="9">4-hydroxyphenylacetate 3-monooxygenase</fullName>
    </recommendedName>
</protein>
<feature type="domain" description="HpaB/PvcC/4-BUDH N-terminal" evidence="6">
    <location>
        <begin position="6"/>
        <end position="272"/>
    </location>
</feature>